<dbReference type="InterPro" id="IPR001757">
    <property type="entry name" value="P_typ_ATPase"/>
</dbReference>
<dbReference type="GO" id="GO:0005524">
    <property type="term" value="F:ATP binding"/>
    <property type="evidence" value="ECO:0007669"/>
    <property type="project" value="UniProtKB-UniRule"/>
</dbReference>
<dbReference type="SFLD" id="SFLDG00002">
    <property type="entry name" value="C1.7:_P-type_atpase_like"/>
    <property type="match status" value="1"/>
</dbReference>
<feature type="transmembrane region" description="Helical" evidence="15">
    <location>
        <begin position="216"/>
        <end position="233"/>
    </location>
</feature>
<dbReference type="PRINTS" id="PR00119">
    <property type="entry name" value="CATATPASE"/>
</dbReference>
<dbReference type="InterPro" id="IPR023299">
    <property type="entry name" value="ATPase_P-typ_cyto_dom_N"/>
</dbReference>
<evidence type="ECO:0000256" key="5">
    <source>
        <dbReference type="ARBA" id="ARBA00022553"/>
    </source>
</evidence>
<feature type="transmembrane region" description="Helical" evidence="15">
    <location>
        <begin position="755"/>
        <end position="774"/>
    </location>
</feature>
<keyword evidence="13" id="KW-0406">Ion transport</keyword>
<comment type="similarity">
    <text evidence="2 15">Belongs to the cation transport ATPase (P-type) (TC 3.A.3) family. Type IB subfamily.</text>
</comment>
<dbReference type="InterPro" id="IPR036412">
    <property type="entry name" value="HAD-like_sf"/>
</dbReference>
<comment type="caution">
    <text evidence="17">The sequence shown here is derived from an EMBL/GenBank/DDBJ whole genome shotgun (WGS) entry which is preliminary data.</text>
</comment>
<feature type="transmembrane region" description="Helical" evidence="15">
    <location>
        <begin position="429"/>
        <end position="451"/>
    </location>
</feature>
<comment type="subcellular location">
    <subcellularLocation>
        <location evidence="1">Cell membrane</location>
        <topology evidence="1">Multi-pass membrane protein</topology>
    </subcellularLocation>
</comment>
<feature type="transmembrane region" description="Helical" evidence="15">
    <location>
        <begin position="277"/>
        <end position="295"/>
    </location>
</feature>
<dbReference type="PROSITE" id="PS50846">
    <property type="entry name" value="HMA_2"/>
    <property type="match status" value="1"/>
</dbReference>
<dbReference type="PROSITE" id="PS01047">
    <property type="entry name" value="HMA_1"/>
    <property type="match status" value="1"/>
</dbReference>
<evidence type="ECO:0000256" key="10">
    <source>
        <dbReference type="ARBA" id="ARBA00022842"/>
    </source>
</evidence>
<dbReference type="PANTHER" id="PTHR43520:SF5">
    <property type="entry name" value="CATION-TRANSPORTING P-TYPE ATPASE-RELATED"/>
    <property type="match status" value="1"/>
</dbReference>
<dbReference type="Pfam" id="PF00403">
    <property type="entry name" value="HMA"/>
    <property type="match status" value="1"/>
</dbReference>
<dbReference type="PROSITE" id="PS00154">
    <property type="entry name" value="ATPASE_E1_E2"/>
    <property type="match status" value="1"/>
</dbReference>
<dbReference type="SUPFAM" id="SSF55008">
    <property type="entry name" value="HMA, heavy metal-associated domain"/>
    <property type="match status" value="1"/>
</dbReference>
<dbReference type="Pfam" id="PF12156">
    <property type="entry name" value="ATPase-cat_bd"/>
    <property type="match status" value="1"/>
</dbReference>
<dbReference type="InterPro" id="IPR018303">
    <property type="entry name" value="ATPase_P-typ_P_site"/>
</dbReference>
<feature type="transmembrane region" description="Helical" evidence="15">
    <location>
        <begin position="253"/>
        <end position="271"/>
    </location>
</feature>
<keyword evidence="4 15" id="KW-1003">Cell membrane</keyword>
<evidence type="ECO:0000256" key="14">
    <source>
        <dbReference type="ARBA" id="ARBA00023136"/>
    </source>
</evidence>
<feature type="transmembrane region" description="Helical" evidence="15">
    <location>
        <begin position="184"/>
        <end position="204"/>
    </location>
</feature>
<name>A0A4R6PQT0_9GAMM</name>
<organism evidence="17 18">
    <name type="scientific">Idiomarina aquatica</name>
    <dbReference type="NCBI Taxonomy" id="1327752"/>
    <lineage>
        <taxon>Bacteria</taxon>
        <taxon>Pseudomonadati</taxon>
        <taxon>Pseudomonadota</taxon>
        <taxon>Gammaproteobacteria</taxon>
        <taxon>Alteromonadales</taxon>
        <taxon>Idiomarinaceae</taxon>
        <taxon>Idiomarina</taxon>
    </lineage>
</organism>
<evidence type="ECO:0000256" key="9">
    <source>
        <dbReference type="ARBA" id="ARBA00022840"/>
    </source>
</evidence>
<dbReference type="CDD" id="cd00371">
    <property type="entry name" value="HMA"/>
    <property type="match status" value="1"/>
</dbReference>
<feature type="domain" description="HMA" evidence="16">
    <location>
        <begin position="96"/>
        <end position="162"/>
    </location>
</feature>
<evidence type="ECO:0000256" key="1">
    <source>
        <dbReference type="ARBA" id="ARBA00004651"/>
    </source>
</evidence>
<evidence type="ECO:0000313" key="17">
    <source>
        <dbReference type="EMBL" id="TDP40716.1"/>
    </source>
</evidence>
<keyword evidence="6 15" id="KW-0812">Transmembrane</keyword>
<keyword evidence="8 15" id="KW-0547">Nucleotide-binding</keyword>
<proteinExistence type="inferred from homology"/>
<keyword evidence="5" id="KW-0597">Phosphoprotein</keyword>
<dbReference type="AlphaFoldDB" id="A0A4R6PQT0"/>
<dbReference type="PANTHER" id="PTHR43520">
    <property type="entry name" value="ATP7, ISOFORM B"/>
    <property type="match status" value="1"/>
</dbReference>
<dbReference type="InterPro" id="IPR059000">
    <property type="entry name" value="ATPase_P-type_domA"/>
</dbReference>
<evidence type="ECO:0000256" key="13">
    <source>
        <dbReference type="ARBA" id="ARBA00023065"/>
    </source>
</evidence>
<dbReference type="SFLD" id="SFLDF00027">
    <property type="entry name" value="p-type_atpase"/>
    <property type="match status" value="1"/>
</dbReference>
<dbReference type="InterPro" id="IPR017969">
    <property type="entry name" value="Heavy-metal-associated_CS"/>
</dbReference>
<dbReference type="EMBL" id="SNXI01000001">
    <property type="protein sequence ID" value="TDP40716.1"/>
    <property type="molecule type" value="Genomic_DNA"/>
</dbReference>
<evidence type="ECO:0000256" key="7">
    <source>
        <dbReference type="ARBA" id="ARBA00022723"/>
    </source>
</evidence>
<keyword evidence="18" id="KW-1185">Reference proteome</keyword>
<dbReference type="InterPro" id="IPR023214">
    <property type="entry name" value="HAD_sf"/>
</dbReference>
<accession>A0A4R6PQT0</accession>
<keyword evidence="3" id="KW-0813">Transport</keyword>
<dbReference type="RefSeq" id="WP_133538410.1">
    <property type="nucleotide sequence ID" value="NZ_SNXI01000001.1"/>
</dbReference>
<dbReference type="Gene3D" id="3.40.50.1000">
    <property type="entry name" value="HAD superfamily/HAD-like"/>
    <property type="match status" value="1"/>
</dbReference>
<dbReference type="InterPro" id="IPR027256">
    <property type="entry name" value="P-typ_ATPase_IB"/>
</dbReference>
<dbReference type="GO" id="GO:0055070">
    <property type="term" value="P:copper ion homeostasis"/>
    <property type="evidence" value="ECO:0007669"/>
    <property type="project" value="TreeGrafter"/>
</dbReference>
<dbReference type="Pfam" id="PF00122">
    <property type="entry name" value="E1-E2_ATPase"/>
    <property type="match status" value="1"/>
</dbReference>
<dbReference type="InterPro" id="IPR006121">
    <property type="entry name" value="HMA_dom"/>
</dbReference>
<dbReference type="InterPro" id="IPR021993">
    <property type="entry name" value="ATPase-cat-bd"/>
</dbReference>
<evidence type="ECO:0000256" key="3">
    <source>
        <dbReference type="ARBA" id="ARBA00022448"/>
    </source>
</evidence>
<evidence type="ECO:0000256" key="15">
    <source>
        <dbReference type="RuleBase" id="RU362081"/>
    </source>
</evidence>
<evidence type="ECO:0000256" key="2">
    <source>
        <dbReference type="ARBA" id="ARBA00006024"/>
    </source>
</evidence>
<dbReference type="OrthoDB" id="9814270at2"/>
<dbReference type="NCBIfam" id="TIGR01511">
    <property type="entry name" value="ATPase-IB1_Cu"/>
    <property type="match status" value="1"/>
</dbReference>
<dbReference type="CDD" id="cd02079">
    <property type="entry name" value="P-type_ATPase_HM"/>
    <property type="match status" value="1"/>
</dbReference>
<feature type="transmembrane region" description="Helical" evidence="15">
    <location>
        <begin position="457"/>
        <end position="480"/>
    </location>
</feature>
<dbReference type="InterPro" id="IPR036163">
    <property type="entry name" value="HMA_dom_sf"/>
</dbReference>
<gene>
    <name evidence="17" type="ORF">DEU29_101266</name>
</gene>
<evidence type="ECO:0000256" key="8">
    <source>
        <dbReference type="ARBA" id="ARBA00022741"/>
    </source>
</evidence>
<keyword evidence="12 15" id="KW-1133">Transmembrane helix</keyword>
<dbReference type="GO" id="GO:0005886">
    <property type="term" value="C:plasma membrane"/>
    <property type="evidence" value="ECO:0007669"/>
    <property type="project" value="UniProtKB-SubCell"/>
</dbReference>
<dbReference type="Gene3D" id="3.40.1110.10">
    <property type="entry name" value="Calcium-transporting ATPase, cytoplasmic domain N"/>
    <property type="match status" value="1"/>
</dbReference>
<dbReference type="InterPro" id="IPR008250">
    <property type="entry name" value="ATPase_P-typ_transduc_dom_A_sf"/>
</dbReference>
<keyword evidence="10" id="KW-0460">Magnesium</keyword>
<evidence type="ECO:0000313" key="18">
    <source>
        <dbReference type="Proteomes" id="UP000295531"/>
    </source>
</evidence>
<dbReference type="GO" id="GO:0043682">
    <property type="term" value="F:P-type divalent copper transporter activity"/>
    <property type="evidence" value="ECO:0007669"/>
    <property type="project" value="TreeGrafter"/>
</dbReference>
<dbReference type="Proteomes" id="UP000295531">
    <property type="component" value="Unassembled WGS sequence"/>
</dbReference>
<keyword evidence="9 15" id="KW-0067">ATP-binding</keyword>
<keyword evidence="7 15" id="KW-0479">Metal-binding</keyword>
<dbReference type="NCBIfam" id="TIGR01494">
    <property type="entry name" value="ATPase_P-type"/>
    <property type="match status" value="1"/>
</dbReference>
<dbReference type="NCBIfam" id="TIGR01512">
    <property type="entry name" value="ATPase-IB2_Cd"/>
    <property type="match status" value="1"/>
</dbReference>
<evidence type="ECO:0000256" key="11">
    <source>
        <dbReference type="ARBA" id="ARBA00022967"/>
    </source>
</evidence>
<dbReference type="Pfam" id="PF00702">
    <property type="entry name" value="Hydrolase"/>
    <property type="match status" value="1"/>
</dbReference>
<dbReference type="PRINTS" id="PR00943">
    <property type="entry name" value="CUATPASE"/>
</dbReference>
<reference evidence="17 18" key="1">
    <citation type="submission" date="2019-03" db="EMBL/GenBank/DDBJ databases">
        <title>Freshwater and sediment microbial communities from various areas in North America, analyzing microbe dynamics in response to fracking.</title>
        <authorList>
            <person name="Lamendella R."/>
        </authorList>
    </citation>
    <scope>NUCLEOTIDE SEQUENCE [LARGE SCALE GENOMIC DNA]</scope>
    <source>
        <strain evidence="17 18">18_TX</strain>
    </source>
</reference>
<dbReference type="InterPro" id="IPR044492">
    <property type="entry name" value="P_typ_ATPase_HD_dom"/>
</dbReference>
<dbReference type="InterPro" id="IPR023298">
    <property type="entry name" value="ATPase_P-typ_TM_dom_sf"/>
</dbReference>
<dbReference type="GO" id="GO:0016887">
    <property type="term" value="F:ATP hydrolysis activity"/>
    <property type="evidence" value="ECO:0007669"/>
    <property type="project" value="InterPro"/>
</dbReference>
<evidence type="ECO:0000256" key="4">
    <source>
        <dbReference type="ARBA" id="ARBA00022475"/>
    </source>
</evidence>
<dbReference type="Gene3D" id="2.70.150.10">
    <property type="entry name" value="Calcium-transporting ATPase, cytoplasmic transduction domain A"/>
    <property type="match status" value="1"/>
</dbReference>
<dbReference type="Gene3D" id="3.30.70.100">
    <property type="match status" value="1"/>
</dbReference>
<dbReference type="SFLD" id="SFLDS00003">
    <property type="entry name" value="Haloacid_Dehalogenase"/>
    <property type="match status" value="1"/>
</dbReference>
<evidence type="ECO:0000259" key="16">
    <source>
        <dbReference type="PROSITE" id="PS50846"/>
    </source>
</evidence>
<dbReference type="SUPFAM" id="SSF81653">
    <property type="entry name" value="Calcium ATPase, transduction domain A"/>
    <property type="match status" value="1"/>
</dbReference>
<dbReference type="SUPFAM" id="SSF56784">
    <property type="entry name" value="HAD-like"/>
    <property type="match status" value="1"/>
</dbReference>
<dbReference type="SUPFAM" id="SSF81665">
    <property type="entry name" value="Calcium ATPase, transmembrane domain M"/>
    <property type="match status" value="1"/>
</dbReference>
<keyword evidence="14 15" id="KW-0472">Membrane</keyword>
<dbReference type="NCBIfam" id="TIGR01525">
    <property type="entry name" value="ATPase-IB_hvy"/>
    <property type="match status" value="1"/>
</dbReference>
<evidence type="ECO:0000256" key="6">
    <source>
        <dbReference type="ARBA" id="ARBA00022692"/>
    </source>
</evidence>
<protein>
    <submittedName>
        <fullName evidence="17">Cu2+-exporting ATPase</fullName>
    </submittedName>
</protein>
<dbReference type="GO" id="GO:0005507">
    <property type="term" value="F:copper ion binding"/>
    <property type="evidence" value="ECO:0007669"/>
    <property type="project" value="TreeGrafter"/>
</dbReference>
<keyword evidence="11" id="KW-1278">Translocase</keyword>
<sequence>MQELPKDACFHCLQPIPRGVELTVDYEQQPRRVCCAGCQAVAETIIEHGLSAYYKHRDLDKPQQTPILPDELNNLDVYDHPDVQREFVRVLDGDMQQAALTVSNITCSACAWLIERELQAITGVDKAVVNLSSQRLQVTWDPNQVSVSEMIKRLAGIGYQALPFQPNQQEQQFSRQRKGFIRRLGLAGLATMQVMMLAFALYFGVVSDLDETTRDYIWAVSLVFATPVILYSAQPFYMGALRALQAKQLNMDVPVSIALLGAYTASVYAVFKGTGEVYFESISMFTFFLLSGRYLELLAKERALRFATNRLTLMPQLATRETEQGNESIAVKQLQQGDVIVVNPGETIAADGELLSAEAWVDESLLSGESLPNRRIKGQTVVAGSINQQSAIRIRVTAAAQQTVLAGIVAMQDSALAEKPQVQQVIDKVAGYFVSGILVIATLTFLSWWWIQPEHALWVTLAVLVATCPCALSLAAPTAITGTIHRLNRQGILVKGAQVLESVKSLDVVCFDKTGTLTEGKFKLVDRIDVADIEYTNALISGMEAFSEHPLALPLKHLSDRPYGFEQQIQLVAGMGLEAVTNKGEHLRLGSAEFIRQWLPEADIEPGYNVILASQSQVLAQLKVEDELREDAAATINKLHRLGVQTQLISGDDMSRVKLVAEQLGIHEYYGQQKPDDKLTLIKQLQQQGKTVWMVGDGLNDGPVLAQAHLSMTFANASDLAKTAADVVILSNKLGSVYDVIESAQKSRVIMRQNFSWALLYNVSVLPVAALGLIAPWAAALGMSLSSLLVIANSLRLYRE</sequence>
<evidence type="ECO:0000256" key="12">
    <source>
        <dbReference type="ARBA" id="ARBA00022989"/>
    </source>
</evidence>